<evidence type="ECO:0000313" key="2">
    <source>
        <dbReference type="Proteomes" id="UP000789920"/>
    </source>
</evidence>
<feature type="non-terminal residue" evidence="1">
    <location>
        <position position="171"/>
    </location>
</feature>
<name>A0ACA9N329_9GLOM</name>
<gene>
    <name evidence="1" type="ORF">RPERSI_LOCUS7003</name>
</gene>
<evidence type="ECO:0000313" key="1">
    <source>
        <dbReference type="EMBL" id="CAG8628462.1"/>
    </source>
</evidence>
<reference evidence="1" key="1">
    <citation type="submission" date="2021-06" db="EMBL/GenBank/DDBJ databases">
        <authorList>
            <person name="Kallberg Y."/>
            <person name="Tangrot J."/>
            <person name="Rosling A."/>
        </authorList>
    </citation>
    <scope>NUCLEOTIDE SEQUENCE</scope>
    <source>
        <strain evidence="1">MA461A</strain>
    </source>
</reference>
<protein>
    <submittedName>
        <fullName evidence="1">19845_t:CDS:1</fullName>
    </submittedName>
</protein>
<proteinExistence type="predicted"/>
<dbReference type="Proteomes" id="UP000789920">
    <property type="component" value="Unassembled WGS sequence"/>
</dbReference>
<keyword evidence="2" id="KW-1185">Reference proteome</keyword>
<comment type="caution">
    <text evidence="1">The sequence shown here is derived from an EMBL/GenBank/DDBJ whole genome shotgun (WGS) entry which is preliminary data.</text>
</comment>
<dbReference type="EMBL" id="CAJVQC010011542">
    <property type="protein sequence ID" value="CAG8628462.1"/>
    <property type="molecule type" value="Genomic_DNA"/>
</dbReference>
<accession>A0ACA9N329</accession>
<organism evidence="1 2">
    <name type="scientific">Racocetra persica</name>
    <dbReference type="NCBI Taxonomy" id="160502"/>
    <lineage>
        <taxon>Eukaryota</taxon>
        <taxon>Fungi</taxon>
        <taxon>Fungi incertae sedis</taxon>
        <taxon>Mucoromycota</taxon>
        <taxon>Glomeromycotina</taxon>
        <taxon>Glomeromycetes</taxon>
        <taxon>Diversisporales</taxon>
        <taxon>Gigasporaceae</taxon>
        <taxon>Racocetra</taxon>
    </lineage>
</organism>
<sequence>MLDQVEAGIFIQYLKINILQAIQYIIKGWKEVSVETIRNCWHYTKILLDTIDPEVRELSDEVCRTNDSSLDELVNALNNTHHLSNSMKVNEFLTISEKNLVNEIPPDDQIIKEFAYTFRKDEEAENIDDEGIDIIDDERDDSVEIAIVSSSSALSNLENVRIFLLQQEGSN</sequence>